<feature type="chain" id="PRO_5045919543" evidence="13">
    <location>
        <begin position="27"/>
        <end position="1858"/>
    </location>
</feature>
<dbReference type="InterPro" id="IPR000209">
    <property type="entry name" value="Peptidase_S8/S53_dom"/>
</dbReference>
<keyword evidence="6" id="KW-0677">Repeat</keyword>
<dbReference type="InterPro" id="IPR034216">
    <property type="entry name" value="C5a_Peptidase"/>
</dbReference>
<feature type="transmembrane region" description="Helical" evidence="12">
    <location>
        <begin position="1828"/>
        <end position="1853"/>
    </location>
</feature>
<keyword evidence="8 9" id="KW-0720">Serine protease</keyword>
<keyword evidence="19" id="KW-1185">Reference proteome</keyword>
<evidence type="ECO:0000256" key="3">
    <source>
        <dbReference type="ARBA" id="ARBA00022525"/>
    </source>
</evidence>
<evidence type="ECO:0000259" key="16">
    <source>
        <dbReference type="Pfam" id="PF05922"/>
    </source>
</evidence>
<dbReference type="InterPro" id="IPR023827">
    <property type="entry name" value="Peptidase_S8_Asp-AS"/>
</dbReference>
<dbReference type="Pfam" id="PF00082">
    <property type="entry name" value="Peptidase_S8"/>
    <property type="match status" value="1"/>
</dbReference>
<dbReference type="InterPro" id="IPR015500">
    <property type="entry name" value="Peptidase_S8_subtilisin-rel"/>
</dbReference>
<dbReference type="PROSITE" id="PS51892">
    <property type="entry name" value="SUBTILASE"/>
    <property type="match status" value="1"/>
</dbReference>
<dbReference type="Gene3D" id="3.40.50.200">
    <property type="entry name" value="Peptidase S8/S53 domain"/>
    <property type="match status" value="1"/>
</dbReference>
<sequence>MKRFRRSFAVAAALATSLGMTPTAMAAPSTPPSDGDAQASNLSLNDMKSLLDAAGEQASGTKDVLIMLDRQPKHPSKAGEKANLGSQNELIATLGKKYGLKVKRQLGFLVNGFSATVRADKIAALAQEPGVKSVKEEQTYQRLEHNARKMEGVPTAYERHGLDGTGTVVAVIDSGIDVAHRDLRLDDGVCEKSKLKPDTAHGFTYKVPAGYNFANENYEVKDAQESQHGQHVSGIVGANGSGRDGNNDPSVVTDNSFDGVAPNAQILGMKVFSNVPGEKGATDSDIIAAIEQSVKLKADVINMSLGSPNGNRNASDGAYRAIQAARDAGVMVVVAAGNEGLNFDQAGELGDSRGQLDDGTLGSPASSTAAFSVASIDNSVHVVPVANWKSGENGEEQHIKYSLATGKPDDQYHRIFSAGLGTQEEFDKVAADIKGNFVLVARGKETFANMFKRASQAQASGILVYNKDGLEEFIGMAGTDGYTFFGASTYNSIGKAIRASIDAGTETYVKFTNERKLEDFGAPFGMRPSAFTSWGATPNLDFSPQIAGIGGEVYSTMNDNKYASESGTSMASPNVAGLSALLIQHYKTVFPDLSGPQLVERVRTAFMNTAQIPLDEKGTPHAPRQIGAGLARIDLAAENRVFATVNGEPSVALREVNGPRTFTVDLHNLGEKDVTYRLPKQTVVNESNEKGKNITTSVSSETLTSDVATVTVPKGATAKVNFTLAPNTDTPHFIEGWARLEGTAGTPNLSIPYLGFVGDWNKEQIVEKPGVPWGDPVEYDTSTGLMTLRQDTSVFLDTLDKTKDDPKTGRDLTLWISPNGDKMQDVVFPSLLLRRNASDVEYRVYNADKSVDMVLGKEQDVRRPHTNVNFKEDATPMSMMHSASSYAFDGTQYDPKDPNFKPVPDGKYTFEVKARLSDQFGWQTTAMNFGIDTVKPVLHIGDLKDGYVYFTAADSGSGVQVNPVVNTDKESNLVAERVGEADSEFRVKVADGTQYVEVTAGDMASNIATAHKILDPANLLAVAFKDAINDEPVGPVKPYFVADNGPQLDVSGYTDPSAAKVLVNGKEADLDKDGYFSGVADLKPGANEVTVVALDADGKELAKVVLHPYYDAKPPVVTLNPEAAKLSDDGKSVTVSGTITDEHQGAPLTVKVAGKDAVVGLDGRFTATVDVEPDALAVPVVGSDGANLVTVAAPIEGRAPAGPPLPPPPPPAPPLPPSLPGSDALPTIINAQCLPGLIACGVSGETTDYDAAAKLFTVRGMLDPDVIAKVRFVPAAVASNGAVNEPAPIDAVINAKEGTFEAPLAVVSGENHYRMEVYVKGENGKDVLTKAIPFKLYFDVELPHIVFDQPHVVAGSIFTNTDGVDFTGKISDDAWGYTFSINGSVVEQRSNNSGLGPKSNERTFKYHLDAMDGDKALITVEDLNGNKLIGLYPIVVDKDDPVLGFLKGGGPFLDGSTIRDGEPVVATAKDPHLGSLAVKVTGPDGYTWDASAKSDVDTTPLPLEELLVDVATIAPHDGEAPAEPEPTPSAEPSAEPSTEPSADPSASASGAIAIESAKDTTVAAGNEAKVTDTELLIPFATKDLKAGMYTMVSTSTDLAGNSVTKAVTFYVDRMPVIAGPQRVELTLTPQELANRADVIAKVLANYSVTDDGSADYAGDGSQAGDPKLAINPTTFFTNGENLVAVRAVQPNGVESRMLVNVVITVKEPAAAEVPAEPEKPGEPQAPNSSPLVPIGPSLNITDGVSADDVFAGIDQMIENSGKLDLGELFGHKPSAGDKPAPGVGDKPNAGDKPAPGADKKPNVGDKPNAGDKPAPAPKVSHVTPKSNLAFTGASTLGLAAAALAMVAAGALIARKRES</sequence>
<dbReference type="Gene3D" id="2.60.40.10">
    <property type="entry name" value="Immunoglobulins"/>
    <property type="match status" value="1"/>
</dbReference>
<dbReference type="InterPro" id="IPR036852">
    <property type="entry name" value="Peptidase_S8/S53_dom_sf"/>
</dbReference>
<feature type="domain" description="C5a peptidase/Subtilisin-like protease SBT2-like Fn3-like" evidence="17">
    <location>
        <begin position="651"/>
        <end position="754"/>
    </location>
</feature>
<feature type="domain" description="Inhibitor I9" evidence="16">
    <location>
        <begin position="102"/>
        <end position="141"/>
    </location>
</feature>
<keyword evidence="12" id="KW-0472">Membrane</keyword>
<feature type="region of interest" description="Disordered" evidence="11">
    <location>
        <begin position="1768"/>
        <end position="1823"/>
    </location>
</feature>
<dbReference type="EC" id="3.4.21.96" evidence="18"/>
<evidence type="ECO:0000256" key="13">
    <source>
        <dbReference type="SAM" id="SignalP"/>
    </source>
</evidence>
<dbReference type="PROSITE" id="PS00136">
    <property type="entry name" value="SUBTILASE_ASP"/>
    <property type="match status" value="1"/>
</dbReference>
<dbReference type="SUPFAM" id="SSF52025">
    <property type="entry name" value="PA domain"/>
    <property type="match status" value="1"/>
</dbReference>
<accession>A0ABT9NC53</accession>
<evidence type="ECO:0000256" key="5">
    <source>
        <dbReference type="ARBA" id="ARBA00022729"/>
    </source>
</evidence>
<evidence type="ECO:0000256" key="7">
    <source>
        <dbReference type="ARBA" id="ARBA00022801"/>
    </source>
</evidence>
<feature type="domain" description="PA" evidence="15">
    <location>
        <begin position="423"/>
        <end position="469"/>
    </location>
</feature>
<protein>
    <submittedName>
        <fullName evidence="18">Lactocepin</fullName>
        <ecNumber evidence="18">3.4.21.96</ecNumber>
    </submittedName>
</protein>
<evidence type="ECO:0000259" key="15">
    <source>
        <dbReference type="Pfam" id="PF02225"/>
    </source>
</evidence>
<dbReference type="InterPro" id="IPR023828">
    <property type="entry name" value="Peptidase_S8_Ser-AS"/>
</dbReference>
<feature type="region of interest" description="Disordered" evidence="11">
    <location>
        <begin position="225"/>
        <end position="250"/>
    </location>
</feature>
<dbReference type="PRINTS" id="PR00723">
    <property type="entry name" value="SUBTILISIN"/>
</dbReference>
<feature type="region of interest" description="Disordered" evidence="11">
    <location>
        <begin position="1712"/>
        <end position="1738"/>
    </location>
</feature>
<dbReference type="PANTHER" id="PTHR43806:SF11">
    <property type="entry name" value="CEREVISIN-RELATED"/>
    <property type="match status" value="1"/>
</dbReference>
<feature type="active site" description="Charge relay system" evidence="9">
    <location>
        <position position="173"/>
    </location>
</feature>
<keyword evidence="12" id="KW-0812">Transmembrane</keyword>
<evidence type="ECO:0000256" key="10">
    <source>
        <dbReference type="RuleBase" id="RU003355"/>
    </source>
</evidence>
<evidence type="ECO:0000256" key="11">
    <source>
        <dbReference type="SAM" id="MobiDB-lite"/>
    </source>
</evidence>
<comment type="similarity">
    <text evidence="1 9 10">Belongs to the peptidase S8 family.</text>
</comment>
<dbReference type="InterPro" id="IPR046450">
    <property type="entry name" value="PA_dom_sf"/>
</dbReference>
<feature type="active site" description="Charge relay system" evidence="9">
    <location>
        <position position="569"/>
    </location>
</feature>
<dbReference type="InterPro" id="IPR013783">
    <property type="entry name" value="Ig-like_fold"/>
</dbReference>
<keyword evidence="12" id="KW-1133">Transmembrane helix</keyword>
<dbReference type="InterPro" id="IPR003137">
    <property type="entry name" value="PA_domain"/>
</dbReference>
<evidence type="ECO:0000256" key="6">
    <source>
        <dbReference type="ARBA" id="ARBA00022737"/>
    </source>
</evidence>
<dbReference type="InterPro" id="IPR010259">
    <property type="entry name" value="S8pro/Inhibitor_I9"/>
</dbReference>
<organism evidence="18 19">
    <name type="scientific">Arcanobacterium wilhelmae</name>
    <dbReference type="NCBI Taxonomy" id="1803177"/>
    <lineage>
        <taxon>Bacteria</taxon>
        <taxon>Bacillati</taxon>
        <taxon>Actinomycetota</taxon>
        <taxon>Actinomycetes</taxon>
        <taxon>Actinomycetales</taxon>
        <taxon>Actinomycetaceae</taxon>
        <taxon>Arcanobacterium</taxon>
    </lineage>
</organism>
<dbReference type="RefSeq" id="WP_307014643.1">
    <property type="nucleotide sequence ID" value="NZ_JAUSQW010000001.1"/>
</dbReference>
<dbReference type="InterPro" id="IPR050131">
    <property type="entry name" value="Peptidase_S8_subtilisin-like"/>
</dbReference>
<reference evidence="18 19" key="1">
    <citation type="submission" date="2023-07" db="EMBL/GenBank/DDBJ databases">
        <title>Sequencing the genomes of 1000 actinobacteria strains.</title>
        <authorList>
            <person name="Klenk H.-P."/>
        </authorList>
    </citation>
    <scope>NUCLEOTIDE SEQUENCE [LARGE SCALE GENOMIC DNA]</scope>
    <source>
        <strain evidence="18 19">DSM 102162</strain>
    </source>
</reference>
<dbReference type="PANTHER" id="PTHR43806">
    <property type="entry name" value="PEPTIDASE S8"/>
    <property type="match status" value="1"/>
</dbReference>
<keyword evidence="5 13" id="KW-0732">Signal</keyword>
<dbReference type="EMBL" id="JAUSQW010000001">
    <property type="protein sequence ID" value="MDP9801294.1"/>
    <property type="molecule type" value="Genomic_DNA"/>
</dbReference>
<feature type="compositionally biased region" description="Low complexity" evidence="11">
    <location>
        <begin position="1530"/>
        <end position="1548"/>
    </location>
</feature>
<evidence type="ECO:0000256" key="8">
    <source>
        <dbReference type="ARBA" id="ARBA00022825"/>
    </source>
</evidence>
<dbReference type="Proteomes" id="UP001235966">
    <property type="component" value="Unassembled WGS sequence"/>
</dbReference>
<dbReference type="Pfam" id="PF02225">
    <property type="entry name" value="PA"/>
    <property type="match status" value="1"/>
</dbReference>
<feature type="region of interest" description="Disordered" evidence="11">
    <location>
        <begin position="1199"/>
        <end position="1220"/>
    </location>
</feature>
<dbReference type="InterPro" id="IPR010435">
    <property type="entry name" value="C5a/SBT2-like_Fn3"/>
</dbReference>
<comment type="caution">
    <text evidence="18">The sequence shown here is derived from an EMBL/GenBank/DDBJ whole genome shotgun (WGS) entry which is preliminary data.</text>
</comment>
<feature type="region of interest" description="Disordered" evidence="11">
    <location>
        <begin position="1516"/>
        <end position="1548"/>
    </location>
</feature>
<gene>
    <name evidence="18" type="ORF">J2S49_001370</name>
</gene>
<feature type="active site" description="Charge relay system" evidence="9">
    <location>
        <position position="228"/>
    </location>
</feature>
<evidence type="ECO:0000259" key="17">
    <source>
        <dbReference type="Pfam" id="PF06280"/>
    </source>
</evidence>
<dbReference type="SUPFAM" id="SSF52743">
    <property type="entry name" value="Subtilisin-like"/>
    <property type="match status" value="1"/>
</dbReference>
<proteinExistence type="inferred from homology"/>
<dbReference type="Gene3D" id="2.60.40.1710">
    <property type="entry name" value="Subtilisin-like superfamily"/>
    <property type="match status" value="1"/>
</dbReference>
<dbReference type="Gene3D" id="3.50.30.30">
    <property type="match status" value="1"/>
</dbReference>
<evidence type="ECO:0000256" key="1">
    <source>
        <dbReference type="ARBA" id="ARBA00011073"/>
    </source>
</evidence>
<feature type="compositionally biased region" description="Pro residues" evidence="11">
    <location>
        <begin position="1201"/>
        <end position="1219"/>
    </location>
</feature>
<dbReference type="PROSITE" id="PS00138">
    <property type="entry name" value="SUBTILASE_SER"/>
    <property type="match status" value="1"/>
</dbReference>
<keyword evidence="7 9" id="KW-0378">Hydrolase</keyword>
<evidence type="ECO:0000259" key="14">
    <source>
        <dbReference type="Pfam" id="PF00082"/>
    </source>
</evidence>
<feature type="signal peptide" evidence="13">
    <location>
        <begin position="1"/>
        <end position="26"/>
    </location>
</feature>
<keyword evidence="2" id="KW-0134">Cell wall</keyword>
<evidence type="ECO:0000256" key="9">
    <source>
        <dbReference type="PROSITE-ProRule" id="PRU01240"/>
    </source>
</evidence>
<name>A0ABT9NC53_9ACTO</name>
<keyword evidence="3" id="KW-0964">Secreted</keyword>
<evidence type="ECO:0000256" key="2">
    <source>
        <dbReference type="ARBA" id="ARBA00022512"/>
    </source>
</evidence>
<evidence type="ECO:0000313" key="18">
    <source>
        <dbReference type="EMBL" id="MDP9801294.1"/>
    </source>
</evidence>
<dbReference type="Pfam" id="PF05922">
    <property type="entry name" value="Inhibitor_I9"/>
    <property type="match status" value="1"/>
</dbReference>
<keyword evidence="4 9" id="KW-0645">Protease</keyword>
<evidence type="ECO:0000256" key="12">
    <source>
        <dbReference type="SAM" id="Phobius"/>
    </source>
</evidence>
<evidence type="ECO:0000313" key="19">
    <source>
        <dbReference type="Proteomes" id="UP001235966"/>
    </source>
</evidence>
<feature type="domain" description="Peptidase S8/S53" evidence="14">
    <location>
        <begin position="164"/>
        <end position="629"/>
    </location>
</feature>
<evidence type="ECO:0000256" key="4">
    <source>
        <dbReference type="ARBA" id="ARBA00022670"/>
    </source>
</evidence>
<dbReference type="GO" id="GO:0016787">
    <property type="term" value="F:hydrolase activity"/>
    <property type="evidence" value="ECO:0007669"/>
    <property type="project" value="UniProtKB-KW"/>
</dbReference>
<dbReference type="CDD" id="cd07475">
    <property type="entry name" value="Peptidases_S8_C5a_Peptidase"/>
    <property type="match status" value="1"/>
</dbReference>
<dbReference type="Pfam" id="PF06280">
    <property type="entry name" value="fn3_5"/>
    <property type="match status" value="1"/>
</dbReference>